<name>A0ABV7L8X5_9PROT</name>
<sequence>MRFPRSPIRRAALACAAAAVMSGPAVAQDAQGDPVAGAAIARDVCASCHAVAPGEMDAPMVEAPPFQAVADAPGMTEMALYAWMTSSHPTMPNIMLDRGALRDVVAYVLSLRTEGEGG</sequence>
<keyword evidence="3 4" id="KW-0408">Iron</keyword>
<feature type="signal peptide" evidence="5">
    <location>
        <begin position="1"/>
        <end position="27"/>
    </location>
</feature>
<proteinExistence type="predicted"/>
<feature type="chain" id="PRO_5045809250" description="Cytochrome c domain-containing protein" evidence="5">
    <location>
        <begin position="28"/>
        <end position="118"/>
    </location>
</feature>
<evidence type="ECO:0000259" key="6">
    <source>
        <dbReference type="PROSITE" id="PS51007"/>
    </source>
</evidence>
<evidence type="ECO:0000256" key="5">
    <source>
        <dbReference type="SAM" id="SignalP"/>
    </source>
</evidence>
<dbReference type="Gene3D" id="1.10.760.10">
    <property type="entry name" value="Cytochrome c-like domain"/>
    <property type="match status" value="1"/>
</dbReference>
<dbReference type="Proteomes" id="UP001595528">
    <property type="component" value="Unassembled WGS sequence"/>
</dbReference>
<evidence type="ECO:0000256" key="4">
    <source>
        <dbReference type="PROSITE-ProRule" id="PRU00433"/>
    </source>
</evidence>
<evidence type="ECO:0000256" key="1">
    <source>
        <dbReference type="ARBA" id="ARBA00022617"/>
    </source>
</evidence>
<feature type="domain" description="Cytochrome c" evidence="6">
    <location>
        <begin position="32"/>
        <end position="112"/>
    </location>
</feature>
<reference evidence="8" key="1">
    <citation type="journal article" date="2019" name="Int. J. Syst. Evol. Microbiol.">
        <title>The Global Catalogue of Microorganisms (GCM) 10K type strain sequencing project: providing services to taxonomists for standard genome sequencing and annotation.</title>
        <authorList>
            <consortium name="The Broad Institute Genomics Platform"/>
            <consortium name="The Broad Institute Genome Sequencing Center for Infectious Disease"/>
            <person name="Wu L."/>
            <person name="Ma J."/>
        </authorList>
    </citation>
    <scope>NUCLEOTIDE SEQUENCE [LARGE SCALE GENOMIC DNA]</scope>
    <source>
        <strain evidence="8">KCTC 42964</strain>
    </source>
</reference>
<dbReference type="InterPro" id="IPR009056">
    <property type="entry name" value="Cyt_c-like_dom"/>
</dbReference>
<organism evidence="7 8">
    <name type="scientific">Marinibaculum pumilum</name>
    <dbReference type="NCBI Taxonomy" id="1766165"/>
    <lineage>
        <taxon>Bacteria</taxon>
        <taxon>Pseudomonadati</taxon>
        <taxon>Pseudomonadota</taxon>
        <taxon>Alphaproteobacteria</taxon>
        <taxon>Rhodospirillales</taxon>
        <taxon>Rhodospirillaceae</taxon>
        <taxon>Marinibaculum</taxon>
    </lineage>
</organism>
<dbReference type="SUPFAM" id="SSF46626">
    <property type="entry name" value="Cytochrome c"/>
    <property type="match status" value="1"/>
</dbReference>
<evidence type="ECO:0000313" key="7">
    <source>
        <dbReference type="EMBL" id="MFC3230818.1"/>
    </source>
</evidence>
<keyword evidence="8" id="KW-1185">Reference proteome</keyword>
<keyword evidence="2 4" id="KW-0479">Metal-binding</keyword>
<dbReference type="RefSeq" id="WP_379906275.1">
    <property type="nucleotide sequence ID" value="NZ_JBHRTR010000049.1"/>
</dbReference>
<gene>
    <name evidence="7" type="ORF">ACFOGJ_26475</name>
</gene>
<evidence type="ECO:0000256" key="3">
    <source>
        <dbReference type="ARBA" id="ARBA00023004"/>
    </source>
</evidence>
<accession>A0ABV7L8X5</accession>
<keyword evidence="5" id="KW-0732">Signal</keyword>
<protein>
    <recommendedName>
        <fullName evidence="6">Cytochrome c domain-containing protein</fullName>
    </recommendedName>
</protein>
<keyword evidence="1 4" id="KW-0349">Heme</keyword>
<evidence type="ECO:0000313" key="8">
    <source>
        <dbReference type="Proteomes" id="UP001595528"/>
    </source>
</evidence>
<dbReference type="InterPro" id="IPR036909">
    <property type="entry name" value="Cyt_c-like_dom_sf"/>
</dbReference>
<dbReference type="PROSITE" id="PS51007">
    <property type="entry name" value="CYTC"/>
    <property type="match status" value="1"/>
</dbReference>
<comment type="caution">
    <text evidence="7">The sequence shown here is derived from an EMBL/GenBank/DDBJ whole genome shotgun (WGS) entry which is preliminary data.</text>
</comment>
<evidence type="ECO:0000256" key="2">
    <source>
        <dbReference type="ARBA" id="ARBA00022723"/>
    </source>
</evidence>
<dbReference type="EMBL" id="JBHRTR010000049">
    <property type="protein sequence ID" value="MFC3230818.1"/>
    <property type="molecule type" value="Genomic_DNA"/>
</dbReference>